<comment type="caution">
    <text evidence="10">The sequence shown here is derived from an EMBL/GenBank/DDBJ whole genome shotgun (WGS) entry which is preliminary data.</text>
</comment>
<dbReference type="GO" id="GO:0019867">
    <property type="term" value="C:outer membrane"/>
    <property type="evidence" value="ECO:0007669"/>
    <property type="project" value="InterPro"/>
</dbReference>
<evidence type="ECO:0000256" key="1">
    <source>
        <dbReference type="ARBA" id="ARBA00003476"/>
    </source>
</evidence>
<keyword evidence="11" id="KW-1185">Reference proteome</keyword>
<dbReference type="PROSITE" id="PS50005">
    <property type="entry name" value="TPR"/>
    <property type="match status" value="1"/>
</dbReference>
<evidence type="ECO:0000259" key="9">
    <source>
        <dbReference type="Pfam" id="PF05420"/>
    </source>
</evidence>
<sequence length="1320" mass="143558">MKWPLVTLLAAMLWQMASPVFAQSNDPAVEALAERARQWQERGREGLAIETWLRVLAVDAENEEALARLTLLYAQTGQHADAQRMRVRLESVNPASRFLDQAASERARERAQTDALSRARAAARAGRYEQAAIAYREAFPQPPGDDALKIEYYQGLAGDPQYRREAIDALQGMAVQQPDNLALRMSLARLQTYEPRWRRQGIRDLLELAPTAVDPVALQQASKQALLWLELTPADASLLRRYLAVWPDDAEVAAKLASLNTLQQRQRVAEIDQATVQGYTLLERGQARQAQTYFEQLAQRYPDSGIPLAGQGMAALSLQQHEQAAQLLQRALERAPSRAAQWRPALREAQFYNRYNAAENARQGQNQALALRLYADAFAAPPAQFDPLLRLPYALALRDQGQLEEAGAQLRQVLAARPDNLDANRLQAQILVAQGRLSEAERLVASGHEDLQAVLRPAQAAELRRRASAALSGGAASTAKTDLQRAITLAPGDPWLRLDLFRVMRQLGQDDQAQEVLSTLQRDARRDPQARLAVAFMQAELQQWLAVLVGLQDLPTEAISPDARALQRRAWVEYHIAKARAAHAAGLLQVADAALSAAAREAGQERAFAASLAAAWAQLGDAARAMAYMRQALDRPSPGLDEQLQYAGLLLSLNQGAEFEAQANSLLSAPLSATQAEQLETLIAGYRISLADRARQRGDLAAAYELLRDVVERRPEDVAVMQALARVFVDAGDGPAAQALFDKALLADPENIDALAGSVQAALLRADEAAAQQGLRRLKRLNERDPRYFALQGQLAERRGESGLALHFAQLERAAQGSPRAMQELQAPRLRMIQGANEASLDGAAWAPPLRPRPSAFSVPQAAPGSPFAALSAISILRLDGAPSLRTGQGQDSGISRQVPGTALRLAPNLSPAFGAPMPATVDDSDAPLDLRIARLRSQTTNQIQARVRARVREGEAGLSRLAETGVDFRYVGHARRAGQGFVAVSPVFLSAGDLAGEQRERSGTLALIGGGEADSIGVSESGLSVALGYRLGELSASIGTTPLGFPEERLMGRVDWRPQGDIWQGHIGMGREPLTDSLLSYAGLRDELLGLNWGGMSRSALELGLTRDTEQGGLYAELRMGQIDGRNVDENTTADFSGGVYLHNRLSAQAKVTYGFNITALHFDKNQRHFSFGHGGYFSPQFFLAAVLPVELSGSWRDVSYRINTAVGFQTFREDGAAWFPSSAVLQDELDALILAEPGRDLASGYGGGDTSGISYLVSAELGRPISDHLALTGRFSLDNARDFREYQLTAGLSYYFAGGLGRQARTGRAFQQGAAWAW</sequence>
<evidence type="ECO:0000256" key="6">
    <source>
        <dbReference type="ARBA" id="ARBA00022916"/>
    </source>
</evidence>
<keyword evidence="5 7" id="KW-0802">TPR repeat</keyword>
<evidence type="ECO:0000313" key="10">
    <source>
        <dbReference type="EMBL" id="ORE89632.1"/>
    </source>
</evidence>
<dbReference type="InterPro" id="IPR008410">
    <property type="entry name" value="BCSC_C"/>
</dbReference>
<feature type="domain" description="Cellulose synthase operon C C-terminal" evidence="9">
    <location>
        <begin position="961"/>
        <end position="1298"/>
    </location>
</feature>
<dbReference type="Gene3D" id="1.25.40.10">
    <property type="entry name" value="Tetratricopeptide repeat domain"/>
    <property type="match status" value="5"/>
</dbReference>
<evidence type="ECO:0000256" key="3">
    <source>
        <dbReference type="ARBA" id="ARBA00022729"/>
    </source>
</evidence>
<dbReference type="Pfam" id="PF05420">
    <property type="entry name" value="BCSC_C"/>
    <property type="match status" value="1"/>
</dbReference>
<proteinExistence type="predicted"/>
<evidence type="ECO:0000256" key="7">
    <source>
        <dbReference type="PROSITE-ProRule" id="PRU00339"/>
    </source>
</evidence>
<keyword evidence="6" id="KW-0135">Cellulose biosynthesis</keyword>
<dbReference type="Proteomes" id="UP000192342">
    <property type="component" value="Unassembled WGS sequence"/>
</dbReference>
<accession>A0A1Y1SIX0</accession>
<evidence type="ECO:0000256" key="2">
    <source>
        <dbReference type="ARBA" id="ARBA00005186"/>
    </source>
</evidence>
<dbReference type="GO" id="GO:0006011">
    <property type="term" value="P:UDP-alpha-D-glucose metabolic process"/>
    <property type="evidence" value="ECO:0007669"/>
    <property type="project" value="InterPro"/>
</dbReference>
<dbReference type="OrthoDB" id="7058953at2"/>
<dbReference type="InterPro" id="IPR003921">
    <property type="entry name" value="Cell_synth_C"/>
</dbReference>
<name>A0A1Y1SIX0_9GAMM</name>
<feature type="chain" id="PRO_5013186246" evidence="8">
    <location>
        <begin position="23"/>
        <end position="1320"/>
    </location>
</feature>
<dbReference type="Pfam" id="PF14559">
    <property type="entry name" value="TPR_19"/>
    <property type="match status" value="3"/>
</dbReference>
<evidence type="ECO:0000313" key="11">
    <source>
        <dbReference type="Proteomes" id="UP000192342"/>
    </source>
</evidence>
<dbReference type="PANTHER" id="PTHR45586:SF1">
    <property type="entry name" value="LIPOPOLYSACCHARIDE ASSEMBLY PROTEIN B"/>
    <property type="match status" value="1"/>
</dbReference>
<evidence type="ECO:0000256" key="4">
    <source>
        <dbReference type="ARBA" id="ARBA00022737"/>
    </source>
</evidence>
<keyword evidence="3 8" id="KW-0732">Signal</keyword>
<dbReference type="SMART" id="SM00028">
    <property type="entry name" value="TPR"/>
    <property type="match status" value="7"/>
</dbReference>
<keyword evidence="4" id="KW-0677">Repeat</keyword>
<evidence type="ECO:0000256" key="8">
    <source>
        <dbReference type="SAM" id="SignalP"/>
    </source>
</evidence>
<feature type="repeat" description="TPR" evidence="7">
    <location>
        <begin position="718"/>
        <end position="751"/>
    </location>
</feature>
<reference evidence="10 11" key="1">
    <citation type="submission" date="2013-04" db="EMBL/GenBank/DDBJ databases">
        <title>Oceanococcus atlanticus 22II-S10r2 Genome Sequencing.</title>
        <authorList>
            <person name="Lai Q."/>
            <person name="Li G."/>
            <person name="Shao Z."/>
        </authorList>
    </citation>
    <scope>NUCLEOTIDE SEQUENCE [LARGE SCALE GENOMIC DNA]</scope>
    <source>
        <strain evidence="10 11">22II-S10r2</strain>
    </source>
</reference>
<dbReference type="RefSeq" id="WP_083560911.1">
    <property type="nucleotide sequence ID" value="NZ_AQQV01000001.1"/>
</dbReference>
<dbReference type="InterPro" id="IPR019734">
    <property type="entry name" value="TPR_rpt"/>
</dbReference>
<dbReference type="SUPFAM" id="SSF48452">
    <property type="entry name" value="TPR-like"/>
    <property type="match status" value="4"/>
</dbReference>
<evidence type="ECO:0000256" key="5">
    <source>
        <dbReference type="ARBA" id="ARBA00022803"/>
    </source>
</evidence>
<protein>
    <submittedName>
        <fullName evidence="10">Cellulose synthase operon protein C</fullName>
    </submittedName>
</protein>
<dbReference type="PANTHER" id="PTHR45586">
    <property type="entry name" value="TPR REPEAT-CONTAINING PROTEIN PA4667"/>
    <property type="match status" value="1"/>
</dbReference>
<dbReference type="GO" id="GO:0030244">
    <property type="term" value="P:cellulose biosynthetic process"/>
    <property type="evidence" value="ECO:0007669"/>
    <property type="project" value="UniProtKB-KW"/>
</dbReference>
<comment type="pathway">
    <text evidence="2">Glycan metabolism; bacterial cellulose biosynthesis.</text>
</comment>
<dbReference type="EMBL" id="AQQV01000001">
    <property type="protein sequence ID" value="ORE89632.1"/>
    <property type="molecule type" value="Genomic_DNA"/>
</dbReference>
<dbReference type="UniPathway" id="UPA00694"/>
<dbReference type="InterPro" id="IPR011990">
    <property type="entry name" value="TPR-like_helical_dom_sf"/>
</dbReference>
<feature type="signal peptide" evidence="8">
    <location>
        <begin position="1"/>
        <end position="22"/>
    </location>
</feature>
<dbReference type="Pfam" id="PF13432">
    <property type="entry name" value="TPR_16"/>
    <property type="match status" value="1"/>
</dbReference>
<organism evidence="10 11">
    <name type="scientific">Oceanococcus atlanticus</name>
    <dbReference type="NCBI Taxonomy" id="1317117"/>
    <lineage>
        <taxon>Bacteria</taxon>
        <taxon>Pseudomonadati</taxon>
        <taxon>Pseudomonadota</taxon>
        <taxon>Gammaproteobacteria</taxon>
        <taxon>Chromatiales</taxon>
        <taxon>Oceanococcaceae</taxon>
        <taxon>Oceanococcus</taxon>
    </lineage>
</organism>
<dbReference type="InterPro" id="IPR051012">
    <property type="entry name" value="CellSynth/LPSAsmb/PSIAsmb"/>
</dbReference>
<comment type="function">
    <text evidence="1">Required for maximal bacterial cellulose synthesis.</text>
</comment>
<dbReference type="STRING" id="1317117.ATO7_07115"/>
<dbReference type="PRINTS" id="PR01441">
    <property type="entry name" value="CELLSNTHASEC"/>
</dbReference>
<gene>
    <name evidence="10" type="ORF">ATO7_07115</name>
</gene>